<dbReference type="Gene3D" id="3.40.50.720">
    <property type="entry name" value="NAD(P)-binding Rossmann-like Domain"/>
    <property type="match status" value="3"/>
</dbReference>
<reference evidence="3 4" key="1">
    <citation type="submission" date="2024-02" db="EMBL/GenBank/DDBJ databases">
        <title>High-quality chromosome-scale genome assembly of Pensacola bahiagrass (Paspalum notatum Flugge var. saurae).</title>
        <authorList>
            <person name="Vega J.M."/>
            <person name="Podio M."/>
            <person name="Orjuela J."/>
            <person name="Siena L.A."/>
            <person name="Pessino S.C."/>
            <person name="Combes M.C."/>
            <person name="Mariac C."/>
            <person name="Albertini E."/>
            <person name="Pupilli F."/>
            <person name="Ortiz J.P.A."/>
            <person name="Leblanc O."/>
        </authorList>
    </citation>
    <scope>NUCLEOTIDE SEQUENCE [LARGE SCALE GENOMIC DNA]</scope>
    <source>
        <strain evidence="3">R1</strain>
        <tissue evidence="3">Leaf</tissue>
    </source>
</reference>
<keyword evidence="1" id="KW-0560">Oxidoreductase</keyword>
<feature type="domain" description="NAD-dependent epimerase/dehydratase" evidence="2">
    <location>
        <begin position="521"/>
        <end position="661"/>
    </location>
</feature>
<feature type="domain" description="NAD-dependent epimerase/dehydratase" evidence="2">
    <location>
        <begin position="19"/>
        <end position="293"/>
    </location>
</feature>
<dbReference type="CDD" id="cd08958">
    <property type="entry name" value="FR_SDR_e"/>
    <property type="match status" value="3"/>
</dbReference>
<feature type="domain" description="NAD-dependent epimerase/dehydratase" evidence="2">
    <location>
        <begin position="788"/>
        <end position="1016"/>
    </location>
</feature>
<evidence type="ECO:0000259" key="2">
    <source>
        <dbReference type="Pfam" id="PF01370"/>
    </source>
</evidence>
<dbReference type="SUPFAM" id="SSF51735">
    <property type="entry name" value="NAD(P)-binding Rossmann-fold domains"/>
    <property type="match status" value="3"/>
</dbReference>
<feature type="domain" description="NAD-dependent epimerase/dehydratase" evidence="2">
    <location>
        <begin position="395"/>
        <end position="482"/>
    </location>
</feature>
<dbReference type="InterPro" id="IPR036291">
    <property type="entry name" value="NAD(P)-bd_dom_sf"/>
</dbReference>
<evidence type="ECO:0000313" key="3">
    <source>
        <dbReference type="EMBL" id="WVZ79359.1"/>
    </source>
</evidence>
<accession>A0AAQ3TVJ8</accession>
<dbReference type="InterPro" id="IPR050425">
    <property type="entry name" value="NAD(P)_dehydrat-like"/>
</dbReference>
<organism evidence="3 4">
    <name type="scientific">Paspalum notatum var. saurae</name>
    <dbReference type="NCBI Taxonomy" id="547442"/>
    <lineage>
        <taxon>Eukaryota</taxon>
        <taxon>Viridiplantae</taxon>
        <taxon>Streptophyta</taxon>
        <taxon>Embryophyta</taxon>
        <taxon>Tracheophyta</taxon>
        <taxon>Spermatophyta</taxon>
        <taxon>Magnoliopsida</taxon>
        <taxon>Liliopsida</taxon>
        <taxon>Poales</taxon>
        <taxon>Poaceae</taxon>
        <taxon>PACMAD clade</taxon>
        <taxon>Panicoideae</taxon>
        <taxon>Andropogonodae</taxon>
        <taxon>Paspaleae</taxon>
        <taxon>Paspalinae</taxon>
        <taxon>Paspalum</taxon>
    </lineage>
</organism>
<dbReference type="FunFam" id="3.40.50.720:FF:000219">
    <property type="entry name" value="Cinnamoyl-CoA reductase 1"/>
    <property type="match status" value="1"/>
</dbReference>
<name>A0AAQ3TVJ8_PASNO</name>
<dbReference type="Pfam" id="PF01370">
    <property type="entry name" value="Epimerase"/>
    <property type="match status" value="4"/>
</dbReference>
<dbReference type="PANTHER" id="PTHR10366">
    <property type="entry name" value="NAD DEPENDENT EPIMERASE/DEHYDRATASE"/>
    <property type="match status" value="1"/>
</dbReference>
<evidence type="ECO:0000313" key="4">
    <source>
        <dbReference type="Proteomes" id="UP001341281"/>
    </source>
</evidence>
<dbReference type="GO" id="GO:0016616">
    <property type="term" value="F:oxidoreductase activity, acting on the CH-OH group of donors, NAD or NADP as acceptor"/>
    <property type="evidence" value="ECO:0007669"/>
    <property type="project" value="TreeGrafter"/>
</dbReference>
<sequence>MEIGLKTMEGAAGRTMTTVCVTGAGGFVASWLVERLLATGRYTVHGTVRDPGDAKNAHLPALGGAAERLRLFRADVLDYGSVAAAIAGCDGVFHVACPTASKSSLHMMFLLLQVELLAPAVTGTMNVLKACSEAKVKRVVMVSSLSAVMINPEWGDSKAMDESCWSDIDVCRTTENWYCLSKTLAEVEAFDYAKRTGLDLVTICPSLVIGPLLQPTLNASSAVIVDFLKGFTTFCPLKSYLFHAHLVDLIEPLCGFCCLSTGDRLVKMKLRNFVDVRDVADALLLVYEAPDTSGRYICNSHPRKVSDVIKLLNSWYPTYQYATKFVQVSDEPSFSSKKLQAVGWKFRPFEETLRDSVESFQDAGLKKTQQGRRPGSWYRNTVPMEGAAGTTMATVCVTGAGGFVASWLVERLLAGGRYTVHGTVRDPDDPKNAHLAAMDGAAERLRLFKADILDYGSVAAAVAGCDGVYHVASPVPAYAITDPEATPHLAPFPFFPLFFHGRGWSDPPCRRCVCVQAELLAPAVTGTINVLKACSEAKVKRVVVVSSVSAVMVNPQSKVLDEDCWSDVEVCRTTQNWYCLSKTLAEQEAFAYAKRTGLDVVTVCPSLVIGPLLQSTVNASSSVIVDFLTGDNEVKLKLRNFVDVRDVADALLLVYETPEASGRYICHAHARQVSDVIGMLKSWYPAYKCATKLVQVSDEPLFSCKKLEALGWRFRPLEETLRDSVESFRDAGGPHATCGDTPRHAQPICVLCVLGIYPGQRERAYAGEDRAAMDGGAVGETKTETETVCVTGAGGFIASWLVQRLLSRGGYVVRGTVRDPSDPKNAHLMALDGARGRLRLCKADLLDYAAVAGCDGVFHVASPVPAANPPNPDVEVLAPAVAGTRHVLAASHAAGVRRVVVVSSVGAVIVNPKIRDGAVVEEDSWSDEDYCRTTENWYCLSKTVAEREALAYGEKAGLDVVTVCPPWVLGPLLQPTLNTTSMRLVAYLKGENTEEKMRNMVDVRDVADALVLVQYEAAEASGRRRYICSAHTMKLSEMVALVNRLHPDLKLMGYPRKFVQAEDEKGVSSERLQALGWKFRTAEETLRDTVASYRAAGILD</sequence>
<protein>
    <recommendedName>
        <fullName evidence="2">NAD-dependent epimerase/dehydratase domain-containing protein</fullName>
    </recommendedName>
</protein>
<evidence type="ECO:0000256" key="1">
    <source>
        <dbReference type="ARBA" id="ARBA00023002"/>
    </source>
</evidence>
<dbReference type="InterPro" id="IPR001509">
    <property type="entry name" value="Epimerase_deHydtase"/>
</dbReference>
<proteinExistence type="predicted"/>
<dbReference type="Proteomes" id="UP001341281">
    <property type="component" value="Chromosome 06"/>
</dbReference>
<gene>
    <name evidence="3" type="ORF">U9M48_026945</name>
</gene>
<dbReference type="EMBL" id="CP144750">
    <property type="protein sequence ID" value="WVZ79359.1"/>
    <property type="molecule type" value="Genomic_DNA"/>
</dbReference>
<dbReference type="AlphaFoldDB" id="A0AAQ3TVJ8"/>
<dbReference type="PANTHER" id="PTHR10366:SF836">
    <property type="entry name" value="OS06G0623600 PROTEIN"/>
    <property type="match status" value="1"/>
</dbReference>
<keyword evidence="4" id="KW-1185">Reference proteome</keyword>